<accession>A0A821V758</accession>
<proteinExistence type="predicted"/>
<dbReference type="AlphaFoldDB" id="A0A821V758"/>
<dbReference type="PROSITE" id="PS50084">
    <property type="entry name" value="KH_TYPE_1"/>
    <property type="match status" value="1"/>
</dbReference>
<dbReference type="Gene3D" id="3.30.1370.10">
    <property type="entry name" value="K Homology domain, type 1"/>
    <property type="match status" value="1"/>
</dbReference>
<sequence>VDNFLTIRLLMQGKEVGSIIGKRGDNIKAIREEVNSLLK</sequence>
<evidence type="ECO:0000259" key="2">
    <source>
        <dbReference type="Pfam" id="PF00013"/>
    </source>
</evidence>
<dbReference type="Pfam" id="PF00013">
    <property type="entry name" value="KH_1"/>
    <property type="match status" value="1"/>
</dbReference>
<feature type="non-terminal residue" evidence="3">
    <location>
        <position position="1"/>
    </location>
</feature>
<name>A0A821V758_9BILA</name>
<evidence type="ECO:0000313" key="3">
    <source>
        <dbReference type="EMBL" id="CAF4902550.1"/>
    </source>
</evidence>
<evidence type="ECO:0000256" key="1">
    <source>
        <dbReference type="PROSITE-ProRule" id="PRU00117"/>
    </source>
</evidence>
<keyword evidence="4" id="KW-1185">Reference proteome</keyword>
<dbReference type="InterPro" id="IPR004088">
    <property type="entry name" value="KH_dom_type_1"/>
</dbReference>
<organism evidence="3 4">
    <name type="scientific">Rotaria socialis</name>
    <dbReference type="NCBI Taxonomy" id="392032"/>
    <lineage>
        <taxon>Eukaryota</taxon>
        <taxon>Metazoa</taxon>
        <taxon>Spiralia</taxon>
        <taxon>Gnathifera</taxon>
        <taxon>Rotifera</taxon>
        <taxon>Eurotatoria</taxon>
        <taxon>Bdelloidea</taxon>
        <taxon>Philodinida</taxon>
        <taxon>Philodinidae</taxon>
        <taxon>Rotaria</taxon>
    </lineage>
</organism>
<keyword evidence="1" id="KW-0694">RNA-binding</keyword>
<dbReference type="Proteomes" id="UP000663873">
    <property type="component" value="Unassembled WGS sequence"/>
</dbReference>
<dbReference type="InterPro" id="IPR036612">
    <property type="entry name" value="KH_dom_type_1_sf"/>
</dbReference>
<dbReference type="EMBL" id="CAJOBP010077203">
    <property type="protein sequence ID" value="CAF4902550.1"/>
    <property type="molecule type" value="Genomic_DNA"/>
</dbReference>
<protein>
    <recommendedName>
        <fullName evidence="2">K Homology domain-containing protein</fullName>
    </recommendedName>
</protein>
<dbReference type="GO" id="GO:0003723">
    <property type="term" value="F:RNA binding"/>
    <property type="evidence" value="ECO:0007669"/>
    <property type="project" value="UniProtKB-UniRule"/>
</dbReference>
<evidence type="ECO:0000313" key="4">
    <source>
        <dbReference type="Proteomes" id="UP000663873"/>
    </source>
</evidence>
<feature type="domain" description="K Homology" evidence="2">
    <location>
        <begin position="6"/>
        <end position="33"/>
    </location>
</feature>
<comment type="caution">
    <text evidence="3">The sequence shown here is derived from an EMBL/GenBank/DDBJ whole genome shotgun (WGS) entry which is preliminary data.</text>
</comment>
<reference evidence="3" key="1">
    <citation type="submission" date="2021-02" db="EMBL/GenBank/DDBJ databases">
        <authorList>
            <person name="Nowell W R."/>
        </authorList>
    </citation>
    <scope>NUCLEOTIDE SEQUENCE</scope>
</reference>
<gene>
    <name evidence="3" type="ORF">UJA718_LOCUS45593</name>
</gene>
<dbReference type="SUPFAM" id="SSF54791">
    <property type="entry name" value="Eukaryotic type KH-domain (KH-domain type I)"/>
    <property type="match status" value="1"/>
</dbReference>